<dbReference type="EMBL" id="JANBUP010003038">
    <property type="protein sequence ID" value="KAJ2798097.1"/>
    <property type="molecule type" value="Genomic_DNA"/>
</dbReference>
<keyword evidence="2" id="KW-1185">Reference proteome</keyword>
<feature type="non-terminal residue" evidence="1">
    <location>
        <position position="315"/>
    </location>
</feature>
<sequence>LMDEKQVRRVQRKMVVIGDGACGKTCLLQTFRDGAFPSDDRYIPTVFDVCIVDLEQKRGVVELALWDTAGQEDFDRLRIMSYPEADVVVICFSVDSRDSLENVWEKWVPEARRHAPGAKLVLAGLKIDLRTDSETLEHMRRVCHAEPLTFEQGVRVAKALSAPMQAVFRLILEGLAMFAGSWAAGCVPLYVRLDQSKFNLLALFGAGLLIGAALAVILPEGVETLSRSLLSHKTKTETDDTLVESMNTTIGWTLVAGFCLMFLIDNVFPSAHSHADTTDAPDNDSAACLDDIQMTPRGNDRNLGNSEFTLNDSRL</sequence>
<reference evidence="1" key="1">
    <citation type="submission" date="2022-07" db="EMBL/GenBank/DDBJ databases">
        <title>Phylogenomic reconstructions and comparative analyses of Kickxellomycotina fungi.</title>
        <authorList>
            <person name="Reynolds N.K."/>
            <person name="Stajich J.E."/>
            <person name="Barry K."/>
            <person name="Grigoriev I.V."/>
            <person name="Crous P."/>
            <person name="Smith M.E."/>
        </authorList>
    </citation>
    <scope>NUCLEOTIDE SEQUENCE</scope>
    <source>
        <strain evidence="1">CBS 102833</strain>
    </source>
</reference>
<feature type="non-terminal residue" evidence="1">
    <location>
        <position position="1"/>
    </location>
</feature>
<gene>
    <name evidence="1" type="primary">RHO1</name>
    <name evidence="1" type="ORF">H4S07_005778</name>
</gene>
<comment type="caution">
    <text evidence="1">The sequence shown here is derived from an EMBL/GenBank/DDBJ whole genome shotgun (WGS) entry which is preliminary data.</text>
</comment>
<protein>
    <submittedName>
        <fullName evidence="1">GTP-binding protein Rho1</fullName>
    </submittedName>
</protein>
<evidence type="ECO:0000313" key="2">
    <source>
        <dbReference type="Proteomes" id="UP001140096"/>
    </source>
</evidence>
<organism evidence="1 2">
    <name type="scientific">Coemansia furcata</name>
    <dbReference type="NCBI Taxonomy" id="417177"/>
    <lineage>
        <taxon>Eukaryota</taxon>
        <taxon>Fungi</taxon>
        <taxon>Fungi incertae sedis</taxon>
        <taxon>Zoopagomycota</taxon>
        <taxon>Kickxellomycotina</taxon>
        <taxon>Kickxellomycetes</taxon>
        <taxon>Kickxellales</taxon>
        <taxon>Kickxellaceae</taxon>
        <taxon>Coemansia</taxon>
    </lineage>
</organism>
<name>A0ACC1KZQ1_9FUNG</name>
<accession>A0ACC1KZQ1</accession>
<dbReference type="Proteomes" id="UP001140096">
    <property type="component" value="Unassembled WGS sequence"/>
</dbReference>
<proteinExistence type="predicted"/>
<evidence type="ECO:0000313" key="1">
    <source>
        <dbReference type="EMBL" id="KAJ2798097.1"/>
    </source>
</evidence>